<reference evidence="4" key="2">
    <citation type="submission" date="2023-07" db="EMBL/GenBank/DDBJ databases">
        <title>Ancylobacter moscoviensis sp. nov., facultatively methylotrophic bacteria from activated sludge and the reclassification of Starkeya novella (Starkey 1934) Kelly et al. 2000 as Ancylobacter novellus comb. nov., Starkeya koreensis Im et al. 2006 as Ancylobacter koreensis comb.nov., Angulomicrobium tetraedrale Vasil'eva et al. 1986 as Ancylobacter tetraedralis comb. nov., Angulomicrobium amanitiforme Fritz et al. 2004 as Ancylobacter amanitiformis comb. nov. and Methylorhabdus multivorans Doronina et al. 1996 as Ancylobacter multivorans comb. nov. and emended description of the genus Ancylobacter.</title>
        <authorList>
            <person name="Doronina N."/>
            <person name="Chemodurova A."/>
            <person name="Grouzdev D."/>
            <person name="Koziaeva V."/>
            <person name="Shi W."/>
            <person name="Wu L."/>
            <person name="Kaparullina E."/>
        </authorList>
    </citation>
    <scope>NUCLEOTIDE SEQUENCE [LARGE SCALE GENOMIC DNA]</scope>
    <source>
        <strain evidence="4">Jip08</strain>
    </source>
</reference>
<dbReference type="EMBL" id="JALKCG010000004">
    <property type="protein sequence ID" value="MCK0208900.1"/>
    <property type="molecule type" value="Genomic_DNA"/>
</dbReference>
<evidence type="ECO:0000313" key="4">
    <source>
        <dbReference type="Proteomes" id="UP001202867"/>
    </source>
</evidence>
<gene>
    <name evidence="3" type="ORF">MWN33_12750</name>
</gene>
<feature type="transmembrane region" description="Helical" evidence="2">
    <location>
        <begin position="7"/>
        <end position="24"/>
    </location>
</feature>
<name>A0ABT0DNQ4_9HYPH</name>
<reference evidence="3 4" key="1">
    <citation type="submission" date="2022-04" db="EMBL/GenBank/DDBJ databases">
        <authorList>
            <person name="Grouzdev D.S."/>
            <person name="Pantiukh K.S."/>
            <person name="Krutkina M.S."/>
        </authorList>
    </citation>
    <scope>NUCLEOTIDE SEQUENCE [LARGE SCALE GENOMIC DNA]</scope>
    <source>
        <strain evidence="3 4">Jip08</strain>
    </source>
</reference>
<keyword evidence="2" id="KW-0812">Transmembrane</keyword>
<dbReference type="RefSeq" id="WP_247201246.1">
    <property type="nucleotide sequence ID" value="NZ_JALKCG010000004.1"/>
</dbReference>
<comment type="caution">
    <text evidence="3">The sequence shown here is derived from an EMBL/GenBank/DDBJ whole genome shotgun (WGS) entry which is preliminary data.</text>
</comment>
<keyword evidence="2" id="KW-0472">Membrane</keyword>
<keyword evidence="2" id="KW-1133">Transmembrane helix</keyword>
<evidence type="ECO:0000313" key="3">
    <source>
        <dbReference type="EMBL" id="MCK0208900.1"/>
    </source>
</evidence>
<evidence type="ECO:0000256" key="2">
    <source>
        <dbReference type="SAM" id="Phobius"/>
    </source>
</evidence>
<keyword evidence="4" id="KW-1185">Reference proteome</keyword>
<feature type="region of interest" description="Disordered" evidence="1">
    <location>
        <begin position="245"/>
        <end position="336"/>
    </location>
</feature>
<feature type="compositionally biased region" description="Low complexity" evidence="1">
    <location>
        <begin position="257"/>
        <end position="285"/>
    </location>
</feature>
<organism evidence="3 4">
    <name type="scientific">Ancylobacter koreensis</name>
    <dbReference type="NCBI Taxonomy" id="266121"/>
    <lineage>
        <taxon>Bacteria</taxon>
        <taxon>Pseudomonadati</taxon>
        <taxon>Pseudomonadota</taxon>
        <taxon>Alphaproteobacteria</taxon>
        <taxon>Hyphomicrobiales</taxon>
        <taxon>Xanthobacteraceae</taxon>
        <taxon>Ancylobacter</taxon>
    </lineage>
</organism>
<proteinExistence type="predicted"/>
<sequence>MQSKWRAPACYVGVGILCALYLSIVPGVSFTDVCAGAGLGAAVMWAINEWETGKWNVSLPVQPALAAILPQPAALAVAGDAGQMQALALQAAQAAAQVSAMPAGLMAAPLPEAAAIQPAAGATPAAVHVEMQQELPEPTPRHRVDSGAPTPEKMEKWEIDEKEPSWDATALAETWAKLRAELSINRPGNRQTPAVSPDLPRGSQYARNADGKGSRPQALPSSGGYGRPAAASPAAVKFPAAKGAPAKTTNVSIPGRQPAAKPYAGAAPAKPQPVAAKPATATPAGYTLGSLGQNGGSPVLASLASGGTKAARPSDKPAEPARQIGSFLRAGAFRPR</sequence>
<evidence type="ECO:0000256" key="1">
    <source>
        <dbReference type="SAM" id="MobiDB-lite"/>
    </source>
</evidence>
<feature type="region of interest" description="Disordered" evidence="1">
    <location>
        <begin position="183"/>
        <end position="230"/>
    </location>
</feature>
<dbReference type="Proteomes" id="UP001202867">
    <property type="component" value="Unassembled WGS sequence"/>
</dbReference>
<protein>
    <submittedName>
        <fullName evidence="3">Uncharacterized protein</fullName>
    </submittedName>
</protein>
<accession>A0ABT0DNQ4</accession>